<keyword evidence="1" id="KW-0695">RNA-directed DNA polymerase</keyword>
<dbReference type="InterPro" id="IPR043128">
    <property type="entry name" value="Rev_trsase/Diguanyl_cyclase"/>
</dbReference>
<dbReference type="InterPro" id="IPR043502">
    <property type="entry name" value="DNA/RNA_pol_sf"/>
</dbReference>
<dbReference type="InterPro" id="IPR053134">
    <property type="entry name" value="RNA-dir_DNA_polymerase"/>
</dbReference>
<dbReference type="Gene3D" id="3.10.10.10">
    <property type="entry name" value="HIV Type 1 Reverse Transcriptase, subunit A, domain 1"/>
    <property type="match status" value="1"/>
</dbReference>
<dbReference type="EMBL" id="SSTD01005204">
    <property type="protein sequence ID" value="TYK22238.1"/>
    <property type="molecule type" value="Genomic_DNA"/>
</dbReference>
<keyword evidence="1" id="KW-0548">Nucleotidyltransferase</keyword>
<dbReference type="PANTHER" id="PTHR24559">
    <property type="entry name" value="TRANSPOSON TY3-I GAG-POL POLYPROTEIN"/>
    <property type="match status" value="1"/>
</dbReference>
<evidence type="ECO:0000313" key="2">
    <source>
        <dbReference type="Proteomes" id="UP000321947"/>
    </source>
</evidence>
<comment type="caution">
    <text evidence="1">The sequence shown here is derived from an EMBL/GenBank/DDBJ whole genome shotgun (WGS) entry which is preliminary data.</text>
</comment>
<reference evidence="1 2" key="1">
    <citation type="submission" date="2019-08" db="EMBL/GenBank/DDBJ databases">
        <title>Draft genome sequences of two oriental melons (Cucumis melo L. var makuwa).</title>
        <authorList>
            <person name="Kwon S.-Y."/>
        </authorList>
    </citation>
    <scope>NUCLEOTIDE SEQUENCE [LARGE SCALE GENOMIC DNA]</scope>
    <source>
        <strain evidence="2">cv. Chang Bougi</strain>
        <tissue evidence="1">Leaf</tissue>
    </source>
</reference>
<gene>
    <name evidence="1" type="ORF">E5676_scaffold333G001340</name>
</gene>
<proteinExistence type="predicted"/>
<keyword evidence="1" id="KW-0808">Transferase</keyword>
<protein>
    <submittedName>
        <fullName evidence="1">RNA-directed DNA polymerase-like protein</fullName>
    </submittedName>
</protein>
<evidence type="ECO:0000313" key="1">
    <source>
        <dbReference type="EMBL" id="TYK22238.1"/>
    </source>
</evidence>
<dbReference type="AlphaFoldDB" id="A0A5D3DFK2"/>
<dbReference type="SUPFAM" id="SSF56672">
    <property type="entry name" value="DNA/RNA polymerases"/>
    <property type="match status" value="1"/>
</dbReference>
<sequence>MSKAPLGEGFRKNEGREFRCPIYRRTSETNDDKVGRMEGPVDFEVVKMDDFDVVLEMEFLLEHQVIPMPLAKCLVITRSFPTVVQADIRQPNGFKMISVMQLDKNPVQEEPPSVEIPLEALEKMGETVPKDTLCVPEKYHGVMSKSWPKSLSMRITTDHGIELPPKAKASAKNAYRTTQPELVVLQKQSNKLLDTEFSRSIQASWGAPVLSLKKKDRRSLGWCIDCRIQNKLTVSRKYQLPIPTNLFNCPCGVKYFSKSDIRPRYFQAEELETTCVTGFRAYEFPMVPFSLIDAKEGKCRSMQRQMNVLRHVVEFHQIESTKEFLKRASSLTELLEEEDIQWGGNLECQAAFDGLKQATIEGPNLGVAGVTKPPKVEVEKFNSQFGHSTQTDSLIRRIQFEIKGNKHSVLPTLADGPYVEDDPQVHRIEEKWEQMADIARVCLEEASRPMKERVDQKRCPLEFEWMTKLLIKGTTMPCDYLSTWNMRIGRSQGSPY</sequence>
<name>A0A5D3DFK2_CUCMM</name>
<dbReference type="GO" id="GO:0003964">
    <property type="term" value="F:RNA-directed DNA polymerase activity"/>
    <property type="evidence" value="ECO:0007669"/>
    <property type="project" value="UniProtKB-KW"/>
</dbReference>
<organism evidence="1 2">
    <name type="scientific">Cucumis melo var. makuwa</name>
    <name type="common">Oriental melon</name>
    <dbReference type="NCBI Taxonomy" id="1194695"/>
    <lineage>
        <taxon>Eukaryota</taxon>
        <taxon>Viridiplantae</taxon>
        <taxon>Streptophyta</taxon>
        <taxon>Embryophyta</taxon>
        <taxon>Tracheophyta</taxon>
        <taxon>Spermatophyta</taxon>
        <taxon>Magnoliopsida</taxon>
        <taxon>eudicotyledons</taxon>
        <taxon>Gunneridae</taxon>
        <taxon>Pentapetalae</taxon>
        <taxon>rosids</taxon>
        <taxon>fabids</taxon>
        <taxon>Cucurbitales</taxon>
        <taxon>Cucurbitaceae</taxon>
        <taxon>Benincaseae</taxon>
        <taxon>Cucumis</taxon>
    </lineage>
</organism>
<dbReference type="PANTHER" id="PTHR24559:SF436">
    <property type="entry name" value="RNA-DIRECTED DNA POLYMERASE HOMOLOG"/>
    <property type="match status" value="1"/>
</dbReference>
<dbReference type="Proteomes" id="UP000321947">
    <property type="component" value="Unassembled WGS sequence"/>
</dbReference>
<accession>A0A5D3DFK2</accession>
<dbReference type="Gene3D" id="3.30.70.270">
    <property type="match status" value="1"/>
</dbReference>